<feature type="domain" description="DUF2520" evidence="1">
    <location>
        <begin position="3"/>
        <end position="45"/>
    </location>
</feature>
<name>J9G0T8_9ZZZZ</name>
<dbReference type="InterPro" id="IPR018931">
    <property type="entry name" value="DUF2520"/>
</dbReference>
<proteinExistence type="predicted"/>
<dbReference type="InterPro" id="IPR037108">
    <property type="entry name" value="TM1727-like_C_sf"/>
</dbReference>
<protein>
    <recommendedName>
        <fullName evidence="1">DUF2520 domain-containing protein</fullName>
    </recommendedName>
</protein>
<sequence length="52" mass="5954">HTMPAIKSQTGPAVRYDQKVMQRQLALLSEDPLRQAIYRVVSESIHDFATKQ</sequence>
<feature type="non-terminal residue" evidence="2">
    <location>
        <position position="1"/>
    </location>
</feature>
<dbReference type="AlphaFoldDB" id="J9G0T8"/>
<gene>
    <name evidence="2" type="ORF">EVA_11041</name>
</gene>
<dbReference type="InterPro" id="IPR008927">
    <property type="entry name" value="6-PGluconate_DH-like_C_sf"/>
</dbReference>
<comment type="caution">
    <text evidence="2">The sequence shown here is derived from an EMBL/GenBank/DDBJ whole genome shotgun (WGS) entry which is preliminary data.</text>
</comment>
<dbReference type="Gene3D" id="1.10.1040.20">
    <property type="entry name" value="ProC-like, C-terminal domain"/>
    <property type="match status" value="1"/>
</dbReference>
<dbReference type="EMBL" id="AMCI01003204">
    <property type="protein sequence ID" value="EJX00852.1"/>
    <property type="molecule type" value="Genomic_DNA"/>
</dbReference>
<dbReference type="Pfam" id="PF10728">
    <property type="entry name" value="DUF2520"/>
    <property type="match status" value="1"/>
</dbReference>
<organism evidence="2">
    <name type="scientific">gut metagenome</name>
    <dbReference type="NCBI Taxonomy" id="749906"/>
    <lineage>
        <taxon>unclassified sequences</taxon>
        <taxon>metagenomes</taxon>
        <taxon>organismal metagenomes</taxon>
    </lineage>
</organism>
<reference evidence="2" key="1">
    <citation type="journal article" date="2012" name="PLoS ONE">
        <title>Gene sets for utilization of primary and secondary nutrition supplies in the distal gut of endangered iberian lynx.</title>
        <authorList>
            <person name="Alcaide M."/>
            <person name="Messina E."/>
            <person name="Richter M."/>
            <person name="Bargiela R."/>
            <person name="Peplies J."/>
            <person name="Huws S.A."/>
            <person name="Newbold C.J."/>
            <person name="Golyshin P.N."/>
            <person name="Simon M.A."/>
            <person name="Lopez G."/>
            <person name="Yakimov M.M."/>
            <person name="Ferrer M."/>
        </authorList>
    </citation>
    <scope>NUCLEOTIDE SEQUENCE</scope>
</reference>
<evidence type="ECO:0000313" key="2">
    <source>
        <dbReference type="EMBL" id="EJX00852.1"/>
    </source>
</evidence>
<dbReference type="SUPFAM" id="SSF48179">
    <property type="entry name" value="6-phosphogluconate dehydrogenase C-terminal domain-like"/>
    <property type="match status" value="1"/>
</dbReference>
<evidence type="ECO:0000259" key="1">
    <source>
        <dbReference type="Pfam" id="PF10728"/>
    </source>
</evidence>
<accession>J9G0T8</accession>